<keyword evidence="1" id="KW-0472">Membrane</keyword>
<feature type="transmembrane region" description="Helical" evidence="1">
    <location>
        <begin position="177"/>
        <end position="197"/>
    </location>
</feature>
<keyword evidence="4" id="KW-1185">Reference proteome</keyword>
<evidence type="ECO:0000256" key="1">
    <source>
        <dbReference type="SAM" id="Phobius"/>
    </source>
</evidence>
<dbReference type="Proteomes" id="UP000714275">
    <property type="component" value="Unassembled WGS sequence"/>
</dbReference>
<feature type="transmembrane region" description="Helical" evidence="1">
    <location>
        <begin position="12"/>
        <end position="30"/>
    </location>
</feature>
<feature type="transmembrane region" description="Helical" evidence="1">
    <location>
        <begin position="42"/>
        <end position="60"/>
    </location>
</feature>
<gene>
    <name evidence="3" type="ORF">EV702DRAFT_277704</name>
</gene>
<proteinExistence type="predicted"/>
<dbReference type="PANTHER" id="PTHR42109">
    <property type="entry name" value="UNPLACED GENOMIC SCAFFOLD UM_SCAF_CONTIG_1.265, WHOLE GENOME SHOTGUN SEQUENCE"/>
    <property type="match status" value="1"/>
</dbReference>
<organism evidence="3 4">
    <name type="scientific">Suillus placidus</name>
    <dbReference type="NCBI Taxonomy" id="48579"/>
    <lineage>
        <taxon>Eukaryota</taxon>
        <taxon>Fungi</taxon>
        <taxon>Dikarya</taxon>
        <taxon>Basidiomycota</taxon>
        <taxon>Agaricomycotina</taxon>
        <taxon>Agaricomycetes</taxon>
        <taxon>Agaricomycetidae</taxon>
        <taxon>Boletales</taxon>
        <taxon>Suillineae</taxon>
        <taxon>Suillaceae</taxon>
        <taxon>Suillus</taxon>
    </lineage>
</organism>
<comment type="caution">
    <text evidence="3">The sequence shown here is derived from an EMBL/GenBank/DDBJ whole genome shotgun (WGS) entry which is preliminary data.</text>
</comment>
<name>A0A9P6ZV78_9AGAM</name>
<reference evidence="3" key="1">
    <citation type="journal article" date="2020" name="New Phytol.">
        <title>Comparative genomics reveals dynamic genome evolution in host specialist ectomycorrhizal fungi.</title>
        <authorList>
            <person name="Lofgren L.A."/>
            <person name="Nguyen N.H."/>
            <person name="Vilgalys R."/>
            <person name="Ruytinx J."/>
            <person name="Liao H.L."/>
            <person name="Branco S."/>
            <person name="Kuo A."/>
            <person name="LaButti K."/>
            <person name="Lipzen A."/>
            <person name="Andreopoulos W."/>
            <person name="Pangilinan J."/>
            <person name="Riley R."/>
            <person name="Hundley H."/>
            <person name="Na H."/>
            <person name="Barry K."/>
            <person name="Grigoriev I.V."/>
            <person name="Stajich J.E."/>
            <person name="Kennedy P.G."/>
        </authorList>
    </citation>
    <scope>NUCLEOTIDE SEQUENCE</scope>
    <source>
        <strain evidence="3">DOB743</strain>
    </source>
</reference>
<keyword evidence="1" id="KW-1133">Transmembrane helix</keyword>
<dbReference type="PANTHER" id="PTHR42109:SF2">
    <property type="entry name" value="INTEGRAL MEMBRANE PROTEIN"/>
    <property type="match status" value="1"/>
</dbReference>
<feature type="transmembrane region" description="Helical" evidence="1">
    <location>
        <begin position="227"/>
        <end position="252"/>
    </location>
</feature>
<keyword evidence="1" id="KW-0812">Transmembrane</keyword>
<accession>A0A9P6ZV78</accession>
<protein>
    <recommendedName>
        <fullName evidence="2">DUF7702 domain-containing protein</fullName>
    </recommendedName>
</protein>
<feature type="transmembrane region" description="Helical" evidence="1">
    <location>
        <begin position="72"/>
        <end position="97"/>
    </location>
</feature>
<evidence type="ECO:0000313" key="3">
    <source>
        <dbReference type="EMBL" id="KAG1777384.1"/>
    </source>
</evidence>
<sequence length="273" mass="29882">MALDLNTRGILAAATIAMYIPFLFTSFRVASKYGIWKSRWTSLLVFCIMRVLGGAFLVAAEEITPVNNGLYTAGYILEVAGLAPLLLCTLGLLRSIFEGPDGEPTDETIFRFLQLSNAAGVLLTVIGFSTLSHSSSGMSTLRKAGFLLFSVQYIGLVGICIFLWTQVHLIMKYRKRLLKAISFALPFLAVRTVYGVLSTITTSTFTGSTSSNSISSLAEFNLVTGNWQIYLVMGMLTEYAIVITYTVSAFVLPLDRDFKSPDLSEDEFPLNGP</sequence>
<feature type="transmembrane region" description="Helical" evidence="1">
    <location>
        <begin position="144"/>
        <end position="165"/>
    </location>
</feature>
<feature type="transmembrane region" description="Helical" evidence="1">
    <location>
        <begin position="109"/>
        <end position="132"/>
    </location>
</feature>
<dbReference type="InterPro" id="IPR056119">
    <property type="entry name" value="DUF7702"/>
</dbReference>
<dbReference type="Pfam" id="PF24800">
    <property type="entry name" value="DUF7702"/>
    <property type="match status" value="1"/>
</dbReference>
<dbReference type="EMBL" id="JABBWD010000021">
    <property type="protein sequence ID" value="KAG1777384.1"/>
    <property type="molecule type" value="Genomic_DNA"/>
</dbReference>
<dbReference type="AlphaFoldDB" id="A0A9P6ZV78"/>
<feature type="domain" description="DUF7702" evidence="2">
    <location>
        <begin position="5"/>
        <end position="252"/>
    </location>
</feature>
<evidence type="ECO:0000313" key="4">
    <source>
        <dbReference type="Proteomes" id="UP000714275"/>
    </source>
</evidence>
<evidence type="ECO:0000259" key="2">
    <source>
        <dbReference type="Pfam" id="PF24800"/>
    </source>
</evidence>
<dbReference type="OrthoDB" id="2560628at2759"/>